<feature type="binding site" evidence="12">
    <location>
        <position position="147"/>
    </location>
    <ligand>
        <name>Mg(2+)</name>
        <dbReference type="ChEBI" id="CHEBI:18420"/>
    </ligand>
</feature>
<evidence type="ECO:0000256" key="8">
    <source>
        <dbReference type="ARBA" id="ARBA00022842"/>
    </source>
</evidence>
<evidence type="ECO:0000256" key="2">
    <source>
        <dbReference type="ARBA" id="ARBA00011955"/>
    </source>
</evidence>
<keyword evidence="5 11" id="KW-0808">Transferase</keyword>
<dbReference type="InterPro" id="IPR024932">
    <property type="entry name" value="ApbE"/>
</dbReference>
<dbReference type="GO" id="GO:0016740">
    <property type="term" value="F:transferase activity"/>
    <property type="evidence" value="ECO:0007669"/>
    <property type="project" value="UniProtKB-UniRule"/>
</dbReference>
<organism evidence="13 14">
    <name type="scientific">Photobacterium angustum</name>
    <dbReference type="NCBI Taxonomy" id="661"/>
    <lineage>
        <taxon>Bacteria</taxon>
        <taxon>Pseudomonadati</taxon>
        <taxon>Pseudomonadota</taxon>
        <taxon>Gammaproteobacteria</taxon>
        <taxon>Vibrionales</taxon>
        <taxon>Vibrionaceae</taxon>
        <taxon>Photobacterium</taxon>
    </lineage>
</organism>
<dbReference type="PANTHER" id="PTHR30040">
    <property type="entry name" value="THIAMINE BIOSYNTHESIS LIPOPROTEIN APBE"/>
    <property type="match status" value="1"/>
</dbReference>
<evidence type="ECO:0000256" key="9">
    <source>
        <dbReference type="ARBA" id="ARBA00031306"/>
    </source>
</evidence>
<evidence type="ECO:0000256" key="12">
    <source>
        <dbReference type="PIRSR" id="PIRSR006268-2"/>
    </source>
</evidence>
<dbReference type="RefSeq" id="WP_105062627.1">
    <property type="nucleotide sequence ID" value="NZ_MSCJ01000003.1"/>
</dbReference>
<evidence type="ECO:0000313" key="14">
    <source>
        <dbReference type="Proteomes" id="UP000238730"/>
    </source>
</evidence>
<keyword evidence="6 11" id="KW-0479">Metal-binding</keyword>
<name>A0A2S7VL39_PHOAN</name>
<dbReference type="PANTHER" id="PTHR30040:SF2">
    <property type="entry name" value="FAD:PROTEIN FMN TRANSFERASE"/>
    <property type="match status" value="1"/>
</dbReference>
<dbReference type="EMBL" id="MSCJ01000003">
    <property type="protein sequence ID" value="PQJ62866.1"/>
    <property type="molecule type" value="Genomic_DNA"/>
</dbReference>
<dbReference type="OrthoDB" id="9778595at2"/>
<keyword evidence="7 11" id="KW-0274">FAD</keyword>
<protein>
    <recommendedName>
        <fullName evidence="3 11">FAD:protein FMN transferase</fullName>
        <ecNumber evidence="2 11">2.7.1.180</ecNumber>
    </recommendedName>
    <alternativeName>
        <fullName evidence="9 11">Flavin transferase</fullName>
    </alternativeName>
</protein>
<dbReference type="Pfam" id="PF02424">
    <property type="entry name" value="ApbE"/>
    <property type="match status" value="1"/>
</dbReference>
<evidence type="ECO:0000256" key="7">
    <source>
        <dbReference type="ARBA" id="ARBA00022827"/>
    </source>
</evidence>
<evidence type="ECO:0000256" key="4">
    <source>
        <dbReference type="ARBA" id="ARBA00022630"/>
    </source>
</evidence>
<keyword evidence="4 11" id="KW-0285">Flavoprotein</keyword>
<comment type="catalytic activity">
    <reaction evidence="10 11">
        <text>L-threonyl-[protein] + FAD = FMN-L-threonyl-[protein] + AMP + H(+)</text>
        <dbReference type="Rhea" id="RHEA:36847"/>
        <dbReference type="Rhea" id="RHEA-COMP:11060"/>
        <dbReference type="Rhea" id="RHEA-COMP:11061"/>
        <dbReference type="ChEBI" id="CHEBI:15378"/>
        <dbReference type="ChEBI" id="CHEBI:30013"/>
        <dbReference type="ChEBI" id="CHEBI:57692"/>
        <dbReference type="ChEBI" id="CHEBI:74257"/>
        <dbReference type="ChEBI" id="CHEBI:456215"/>
        <dbReference type="EC" id="2.7.1.180"/>
    </reaction>
</comment>
<evidence type="ECO:0000256" key="11">
    <source>
        <dbReference type="PIRNR" id="PIRNR006268"/>
    </source>
</evidence>
<gene>
    <name evidence="13" type="ORF">BTO08_21920</name>
</gene>
<evidence type="ECO:0000256" key="1">
    <source>
        <dbReference type="ARBA" id="ARBA00008282"/>
    </source>
</evidence>
<dbReference type="AlphaFoldDB" id="A0A2S7VL39"/>
<evidence type="ECO:0000256" key="3">
    <source>
        <dbReference type="ARBA" id="ARBA00016337"/>
    </source>
</evidence>
<dbReference type="PIRSF" id="PIRSF006268">
    <property type="entry name" value="ApbE"/>
    <property type="match status" value="1"/>
</dbReference>
<evidence type="ECO:0000256" key="5">
    <source>
        <dbReference type="ARBA" id="ARBA00022679"/>
    </source>
</evidence>
<comment type="cofactor">
    <cofactor evidence="12">
        <name>Mg(2+)</name>
        <dbReference type="ChEBI" id="CHEBI:18420"/>
    </cofactor>
    <cofactor evidence="12">
        <name>Mn(2+)</name>
        <dbReference type="ChEBI" id="CHEBI:29035"/>
    </cofactor>
    <text evidence="12">Magnesium. Can also use manganese.</text>
</comment>
<evidence type="ECO:0000256" key="10">
    <source>
        <dbReference type="ARBA" id="ARBA00048540"/>
    </source>
</evidence>
<dbReference type="InterPro" id="IPR003374">
    <property type="entry name" value="ApbE-like_sf"/>
</dbReference>
<evidence type="ECO:0000313" key="13">
    <source>
        <dbReference type="EMBL" id="PQJ62866.1"/>
    </source>
</evidence>
<comment type="similarity">
    <text evidence="1 11">Belongs to the ApbE family.</text>
</comment>
<comment type="caution">
    <text evidence="13">The sequence shown here is derived from an EMBL/GenBank/DDBJ whole genome shotgun (WGS) entry which is preliminary data.</text>
</comment>
<reference evidence="13 14" key="1">
    <citation type="submission" date="2016-12" db="EMBL/GenBank/DDBJ databases">
        <title>Diversity of luminous bacteria.</title>
        <authorList>
            <person name="Yoshizawa S."/>
            <person name="Kogure K."/>
        </authorList>
    </citation>
    <scope>NUCLEOTIDE SEQUENCE [LARGE SCALE GENOMIC DNA]</scope>
    <source>
        <strain evidence="13 14">LC1-200</strain>
    </source>
</reference>
<dbReference type="SUPFAM" id="SSF143631">
    <property type="entry name" value="ApbE-like"/>
    <property type="match status" value="1"/>
</dbReference>
<accession>A0A2S7VL39</accession>
<sequence length="315" mass="34926">MASYKTRFPMMGTFIDLVVHHERGEALIKECYLQLQEFTQRFTVNQAQSELMRVNNYAGIRAVRVKPDLYALIKKSKAISIDPQNPFNVAIGPLVKTWHIGFKDAKLPTDAEFAEKLQLVDPSNIILDDDYQSVYLSQTGMQIDLGAIAKGYFADRIKDFLTANGVEHGFINLGGNVLTIGYSPENASQTWNVGIQNPLASSRGDICRVVPLRGYSMVTSGINERYFEYNGQRYHHLLDGQTGKPISTNIASVTIISKLSVDGEIWSTAGFLSSIDDALAYLNRQAGIEAVLISNQGDVFFTNGLTDNGTVIQMR</sequence>
<dbReference type="GO" id="GO:0046872">
    <property type="term" value="F:metal ion binding"/>
    <property type="evidence" value="ECO:0007669"/>
    <property type="project" value="UniProtKB-UniRule"/>
</dbReference>
<evidence type="ECO:0000256" key="6">
    <source>
        <dbReference type="ARBA" id="ARBA00022723"/>
    </source>
</evidence>
<dbReference type="EC" id="2.7.1.180" evidence="2 11"/>
<dbReference type="Proteomes" id="UP000238730">
    <property type="component" value="Unassembled WGS sequence"/>
</dbReference>
<keyword evidence="8 11" id="KW-0460">Magnesium</keyword>
<proteinExistence type="inferred from homology"/>
<feature type="binding site" evidence="12">
    <location>
        <position position="268"/>
    </location>
    <ligand>
        <name>Mg(2+)</name>
        <dbReference type="ChEBI" id="CHEBI:18420"/>
    </ligand>
</feature>
<dbReference type="Gene3D" id="3.10.520.10">
    <property type="entry name" value="ApbE-like domains"/>
    <property type="match status" value="1"/>
</dbReference>